<evidence type="ECO:0000313" key="2">
    <source>
        <dbReference type="Proteomes" id="UP000008144"/>
    </source>
</evidence>
<proteinExistence type="predicted"/>
<dbReference type="Proteomes" id="UP000008144">
    <property type="component" value="Chromosome 1"/>
</dbReference>
<reference evidence="1" key="4">
    <citation type="submission" date="2025-09" db="UniProtKB">
        <authorList>
            <consortium name="Ensembl"/>
        </authorList>
    </citation>
    <scope>IDENTIFICATION</scope>
</reference>
<keyword evidence="2" id="KW-1185">Reference proteome</keyword>
<name>H2XN14_CIOIN</name>
<dbReference type="EMBL" id="EAAA01000218">
    <property type="status" value="NOT_ANNOTATED_CDS"/>
    <property type="molecule type" value="Genomic_DNA"/>
</dbReference>
<dbReference type="Ensembl" id="ENSCINT00000036891.1">
    <property type="protein sequence ID" value="ENSCINP00000031047.1"/>
    <property type="gene ID" value="ENSCING00000022855.1"/>
</dbReference>
<protein>
    <submittedName>
        <fullName evidence="1">Uncharacterized protein</fullName>
    </submittedName>
</protein>
<sequence>MYDFLKKKQAFVSKFNLKYAKSIV</sequence>
<reference evidence="1" key="2">
    <citation type="journal article" date="2008" name="Genome Biol.">
        <title>Improved genome assembly and evidence-based global gene model set for the chordate Ciona intestinalis: new insight into intron and operon populations.</title>
        <authorList>
            <person name="Satou Y."/>
            <person name="Mineta K."/>
            <person name="Ogasawara M."/>
            <person name="Sasakura Y."/>
            <person name="Shoguchi E."/>
            <person name="Ueno K."/>
            <person name="Yamada L."/>
            <person name="Matsumoto J."/>
            <person name="Wasserscheid J."/>
            <person name="Dewar K."/>
            <person name="Wiley G.B."/>
            <person name="Macmil S.L."/>
            <person name="Roe B.A."/>
            <person name="Zeller R.W."/>
            <person name="Hastings K.E."/>
            <person name="Lemaire P."/>
            <person name="Lindquist E."/>
            <person name="Endo T."/>
            <person name="Hotta K."/>
            <person name="Inaba K."/>
        </authorList>
    </citation>
    <scope>NUCLEOTIDE SEQUENCE [LARGE SCALE GENOMIC DNA]</scope>
    <source>
        <strain evidence="1">wild type</strain>
    </source>
</reference>
<organism evidence="1 2">
    <name type="scientific">Ciona intestinalis</name>
    <name type="common">Transparent sea squirt</name>
    <name type="synonym">Ascidia intestinalis</name>
    <dbReference type="NCBI Taxonomy" id="7719"/>
    <lineage>
        <taxon>Eukaryota</taxon>
        <taxon>Metazoa</taxon>
        <taxon>Chordata</taxon>
        <taxon>Tunicata</taxon>
        <taxon>Ascidiacea</taxon>
        <taxon>Phlebobranchia</taxon>
        <taxon>Cionidae</taxon>
        <taxon>Ciona</taxon>
    </lineage>
</organism>
<evidence type="ECO:0000313" key="1">
    <source>
        <dbReference type="Ensembl" id="ENSCINP00000031047.1"/>
    </source>
</evidence>
<reference evidence="1" key="3">
    <citation type="submission" date="2025-08" db="UniProtKB">
        <authorList>
            <consortium name="Ensembl"/>
        </authorList>
    </citation>
    <scope>IDENTIFICATION</scope>
</reference>
<dbReference type="AlphaFoldDB" id="H2XN14"/>
<dbReference type="InParanoid" id="H2XN14"/>
<reference evidence="2" key="1">
    <citation type="journal article" date="2002" name="Science">
        <title>The draft genome of Ciona intestinalis: insights into chordate and vertebrate origins.</title>
        <authorList>
            <person name="Dehal P."/>
            <person name="Satou Y."/>
            <person name="Campbell R.K."/>
            <person name="Chapman J."/>
            <person name="Degnan B."/>
            <person name="De Tomaso A."/>
            <person name="Davidson B."/>
            <person name="Di Gregorio A."/>
            <person name="Gelpke M."/>
            <person name="Goodstein D.M."/>
            <person name="Harafuji N."/>
            <person name="Hastings K.E."/>
            <person name="Ho I."/>
            <person name="Hotta K."/>
            <person name="Huang W."/>
            <person name="Kawashima T."/>
            <person name="Lemaire P."/>
            <person name="Martinez D."/>
            <person name="Meinertzhagen I.A."/>
            <person name="Necula S."/>
            <person name="Nonaka M."/>
            <person name="Putnam N."/>
            <person name="Rash S."/>
            <person name="Saiga H."/>
            <person name="Satake M."/>
            <person name="Terry A."/>
            <person name="Yamada L."/>
            <person name="Wang H.G."/>
            <person name="Awazu S."/>
            <person name="Azumi K."/>
            <person name="Boore J."/>
            <person name="Branno M."/>
            <person name="Chin-Bow S."/>
            <person name="DeSantis R."/>
            <person name="Doyle S."/>
            <person name="Francino P."/>
            <person name="Keys D.N."/>
            <person name="Haga S."/>
            <person name="Hayashi H."/>
            <person name="Hino K."/>
            <person name="Imai K.S."/>
            <person name="Inaba K."/>
            <person name="Kano S."/>
            <person name="Kobayashi K."/>
            <person name="Kobayashi M."/>
            <person name="Lee B.I."/>
            <person name="Makabe K.W."/>
            <person name="Manohar C."/>
            <person name="Matassi G."/>
            <person name="Medina M."/>
            <person name="Mochizuki Y."/>
            <person name="Mount S."/>
            <person name="Morishita T."/>
            <person name="Miura S."/>
            <person name="Nakayama A."/>
            <person name="Nishizaka S."/>
            <person name="Nomoto H."/>
            <person name="Ohta F."/>
            <person name="Oishi K."/>
            <person name="Rigoutsos I."/>
            <person name="Sano M."/>
            <person name="Sasaki A."/>
            <person name="Sasakura Y."/>
            <person name="Shoguchi E."/>
            <person name="Shin-i T."/>
            <person name="Spagnuolo A."/>
            <person name="Stainier D."/>
            <person name="Suzuki M.M."/>
            <person name="Tassy O."/>
            <person name="Takatori N."/>
            <person name="Tokuoka M."/>
            <person name="Yagi K."/>
            <person name="Yoshizaki F."/>
            <person name="Wada S."/>
            <person name="Zhang C."/>
            <person name="Hyatt P.D."/>
            <person name="Larimer F."/>
            <person name="Detter C."/>
            <person name="Doggett N."/>
            <person name="Glavina T."/>
            <person name="Hawkins T."/>
            <person name="Richardson P."/>
            <person name="Lucas S."/>
            <person name="Kohara Y."/>
            <person name="Levine M."/>
            <person name="Satoh N."/>
            <person name="Rokhsar D.S."/>
        </authorList>
    </citation>
    <scope>NUCLEOTIDE SEQUENCE [LARGE SCALE GENOMIC DNA]</scope>
</reference>
<accession>H2XN14</accession>
<dbReference type="HOGENOM" id="CLU_3421318_0_0_1"/>